<sequence length="41" mass="4680">MTKVNIKSVHLKVINMQLKQPFMTHLESVTDREAIIIEVGS</sequence>
<dbReference type="InterPro" id="IPR029017">
    <property type="entry name" value="Enolase-like_N"/>
</dbReference>
<comment type="caution">
    <text evidence="1">The sequence shown here is derived from an EMBL/GenBank/DDBJ whole genome shotgun (WGS) entry which is preliminary data.</text>
</comment>
<evidence type="ECO:0000313" key="2">
    <source>
        <dbReference type="Proteomes" id="UP001242313"/>
    </source>
</evidence>
<gene>
    <name evidence="1" type="ORF">J2S25_001284</name>
</gene>
<keyword evidence="2" id="KW-1185">Reference proteome</keyword>
<protein>
    <submittedName>
        <fullName evidence="1">Uncharacterized protein</fullName>
    </submittedName>
</protein>
<dbReference type="EMBL" id="JAUSUN010000005">
    <property type="protein sequence ID" value="MDQ0413102.1"/>
    <property type="molecule type" value="Genomic_DNA"/>
</dbReference>
<organism evidence="1 2">
    <name type="scientific">Mesobacillus stamsii</name>
    <dbReference type="NCBI Taxonomy" id="225347"/>
    <lineage>
        <taxon>Bacteria</taxon>
        <taxon>Bacillati</taxon>
        <taxon>Bacillota</taxon>
        <taxon>Bacilli</taxon>
        <taxon>Bacillales</taxon>
        <taxon>Bacillaceae</taxon>
        <taxon>Mesobacillus</taxon>
    </lineage>
</organism>
<name>A0ABU0FT59_9BACI</name>
<evidence type="ECO:0000313" key="1">
    <source>
        <dbReference type="EMBL" id="MDQ0413102.1"/>
    </source>
</evidence>
<proteinExistence type="predicted"/>
<dbReference type="Gene3D" id="3.30.390.10">
    <property type="entry name" value="Enolase-like, N-terminal domain"/>
    <property type="match status" value="1"/>
</dbReference>
<accession>A0ABU0FT59</accession>
<reference evidence="1 2" key="1">
    <citation type="submission" date="2023-07" db="EMBL/GenBank/DDBJ databases">
        <title>Genomic Encyclopedia of Type Strains, Phase IV (KMG-IV): sequencing the most valuable type-strain genomes for metagenomic binning, comparative biology and taxonomic classification.</title>
        <authorList>
            <person name="Goeker M."/>
        </authorList>
    </citation>
    <scope>NUCLEOTIDE SEQUENCE [LARGE SCALE GENOMIC DNA]</scope>
    <source>
        <strain evidence="1 2">DSM 19598</strain>
    </source>
</reference>
<dbReference type="Proteomes" id="UP001242313">
    <property type="component" value="Unassembled WGS sequence"/>
</dbReference>